<protein>
    <submittedName>
        <fullName evidence="1">Uncharacterized protein</fullName>
    </submittedName>
</protein>
<organism evidence="1 2">
    <name type="scientific">Rhizobium lemnae</name>
    <dbReference type="NCBI Taxonomy" id="1214924"/>
    <lineage>
        <taxon>Bacteria</taxon>
        <taxon>Pseudomonadati</taxon>
        <taxon>Pseudomonadota</taxon>
        <taxon>Alphaproteobacteria</taxon>
        <taxon>Hyphomicrobiales</taxon>
        <taxon>Rhizobiaceae</taxon>
        <taxon>Rhizobium/Agrobacterium group</taxon>
        <taxon>Rhizobium</taxon>
    </lineage>
</organism>
<keyword evidence="2" id="KW-1185">Reference proteome</keyword>
<proteinExistence type="predicted"/>
<evidence type="ECO:0000313" key="2">
    <source>
        <dbReference type="Proteomes" id="UP001595697"/>
    </source>
</evidence>
<dbReference type="Proteomes" id="UP001595697">
    <property type="component" value="Unassembled WGS sequence"/>
</dbReference>
<dbReference type="RefSeq" id="WP_247259581.1">
    <property type="nucleotide sequence ID" value="NZ_JALJQZ010000003.1"/>
</dbReference>
<dbReference type="EMBL" id="JBHSBD010000049">
    <property type="protein sequence ID" value="MFC3968693.1"/>
    <property type="molecule type" value="Genomic_DNA"/>
</dbReference>
<evidence type="ECO:0000313" key="1">
    <source>
        <dbReference type="EMBL" id="MFC3968693.1"/>
    </source>
</evidence>
<accession>A0ABV8E8L8</accession>
<sequence length="91" mass="10157">MINIIFASEIPPLRREIECGSEAQTEVEAEIAVKKTRLFRTFFSARTLYDTKHGGALVKFGTHRTAFQATDLSGARNQKPGAMAGFNLRRL</sequence>
<gene>
    <name evidence="1" type="ORF">ACFOVS_11250</name>
</gene>
<comment type="caution">
    <text evidence="1">The sequence shown here is derived from an EMBL/GenBank/DDBJ whole genome shotgun (WGS) entry which is preliminary data.</text>
</comment>
<reference evidence="2" key="1">
    <citation type="journal article" date="2019" name="Int. J. Syst. Evol. Microbiol.">
        <title>The Global Catalogue of Microorganisms (GCM) 10K type strain sequencing project: providing services to taxonomists for standard genome sequencing and annotation.</title>
        <authorList>
            <consortium name="The Broad Institute Genomics Platform"/>
            <consortium name="The Broad Institute Genome Sequencing Center for Infectious Disease"/>
            <person name="Wu L."/>
            <person name="Ma J."/>
        </authorList>
    </citation>
    <scope>NUCLEOTIDE SEQUENCE [LARGE SCALE GENOMIC DNA]</scope>
    <source>
        <strain evidence="2">TBRC 5781</strain>
    </source>
</reference>
<name>A0ABV8E8L8_9HYPH</name>